<gene>
    <name evidence="2" type="ORF">GLE_1620</name>
</gene>
<name>A0A0S2DEM8_LYSEN</name>
<dbReference type="STRING" id="69.GLE_1620"/>
<proteinExistence type="predicted"/>
<protein>
    <submittedName>
        <fullName evidence="2">Uncharacterized protein</fullName>
    </submittedName>
</protein>
<organism evidence="2 3">
    <name type="scientific">Lysobacter enzymogenes</name>
    <dbReference type="NCBI Taxonomy" id="69"/>
    <lineage>
        <taxon>Bacteria</taxon>
        <taxon>Pseudomonadati</taxon>
        <taxon>Pseudomonadota</taxon>
        <taxon>Gammaproteobacteria</taxon>
        <taxon>Lysobacterales</taxon>
        <taxon>Lysobacteraceae</taxon>
        <taxon>Lysobacter</taxon>
    </lineage>
</organism>
<dbReference type="EMBL" id="CP013140">
    <property type="protein sequence ID" value="ALN56977.1"/>
    <property type="molecule type" value="Genomic_DNA"/>
</dbReference>
<feature type="region of interest" description="Disordered" evidence="1">
    <location>
        <begin position="20"/>
        <end position="43"/>
    </location>
</feature>
<accession>A0A0S2DEM8</accession>
<dbReference type="PATRIC" id="fig|69.6.peg.1601"/>
<evidence type="ECO:0000313" key="3">
    <source>
        <dbReference type="Proteomes" id="UP000061569"/>
    </source>
</evidence>
<reference evidence="2 3" key="1">
    <citation type="submission" date="2015-11" db="EMBL/GenBank/DDBJ databases">
        <title>Genome sequences of Lysobacter enzymogenes strain C3 and Lysobacter antibioticus ATCC 29479.</title>
        <authorList>
            <person name="Kobayashi D.Y."/>
        </authorList>
    </citation>
    <scope>NUCLEOTIDE SEQUENCE [LARGE SCALE GENOMIC DNA]</scope>
    <source>
        <strain evidence="2 3">C3</strain>
    </source>
</reference>
<dbReference type="AlphaFoldDB" id="A0A0S2DEM8"/>
<dbReference type="KEGG" id="lez:GLE_1620"/>
<evidence type="ECO:0000313" key="2">
    <source>
        <dbReference type="EMBL" id="ALN56977.1"/>
    </source>
</evidence>
<dbReference type="Proteomes" id="UP000061569">
    <property type="component" value="Chromosome"/>
</dbReference>
<sequence length="43" mass="4263">MRRSSLGAARLAAAEGAVTPAAAGAGVGRRRGSNWGRTAPKQA</sequence>
<evidence type="ECO:0000256" key="1">
    <source>
        <dbReference type="SAM" id="MobiDB-lite"/>
    </source>
</evidence>